<dbReference type="Pfam" id="PF19853">
    <property type="entry name" value="DUF6328"/>
    <property type="match status" value="1"/>
</dbReference>
<evidence type="ECO:0000313" key="3">
    <source>
        <dbReference type="EMBL" id="GII76633.1"/>
    </source>
</evidence>
<keyword evidence="2" id="KW-0812">Transmembrane</keyword>
<evidence type="ECO:0000256" key="1">
    <source>
        <dbReference type="SAM" id="MobiDB-lite"/>
    </source>
</evidence>
<sequence>MTVSDVSAPHPPSSPEKTTDPGQQGETSKEDASARETAVPPQRAESPSFFGLPDESPRDPDESHKERVDRELGELLQGLRVSATGVQVLFAFLLTLPFASGFDKVDETGRWLFYVAMLSAAVASICFIAPATQHRILFRSALKELMLHRANLLGVVGGLSLAVSLTCSTGLVVEAFLGVLPAVLLAGAVAFLSCWLWFLLPMISRYRQRKRVANGEAG</sequence>
<evidence type="ECO:0000313" key="4">
    <source>
        <dbReference type="Proteomes" id="UP000655287"/>
    </source>
</evidence>
<name>A0A919V0F3_9ACTN</name>
<keyword evidence="2" id="KW-0472">Membrane</keyword>
<gene>
    <name evidence="3" type="ORF">Sru01_16150</name>
</gene>
<keyword evidence="4" id="KW-1185">Reference proteome</keyword>
<feature type="transmembrane region" description="Helical" evidence="2">
    <location>
        <begin position="79"/>
        <end position="99"/>
    </location>
</feature>
<keyword evidence="2" id="KW-1133">Transmembrane helix</keyword>
<feature type="transmembrane region" description="Helical" evidence="2">
    <location>
        <begin position="179"/>
        <end position="200"/>
    </location>
</feature>
<reference evidence="3" key="1">
    <citation type="submission" date="2021-01" db="EMBL/GenBank/DDBJ databases">
        <title>Whole genome shotgun sequence of Sphaerisporangium rufum NBRC 109079.</title>
        <authorList>
            <person name="Komaki H."/>
            <person name="Tamura T."/>
        </authorList>
    </citation>
    <scope>NUCLEOTIDE SEQUENCE</scope>
    <source>
        <strain evidence="3">NBRC 109079</strain>
    </source>
</reference>
<dbReference type="InterPro" id="IPR046291">
    <property type="entry name" value="DUF6328"/>
</dbReference>
<evidence type="ECO:0000256" key="2">
    <source>
        <dbReference type="SAM" id="Phobius"/>
    </source>
</evidence>
<accession>A0A919V0F3</accession>
<feature type="region of interest" description="Disordered" evidence="1">
    <location>
        <begin position="1"/>
        <end position="68"/>
    </location>
</feature>
<comment type="caution">
    <text evidence="3">The sequence shown here is derived from an EMBL/GenBank/DDBJ whole genome shotgun (WGS) entry which is preliminary data.</text>
</comment>
<feature type="compositionally biased region" description="Basic and acidic residues" evidence="1">
    <location>
        <begin position="55"/>
        <end position="68"/>
    </location>
</feature>
<organism evidence="3 4">
    <name type="scientific">Sphaerisporangium rufum</name>
    <dbReference type="NCBI Taxonomy" id="1381558"/>
    <lineage>
        <taxon>Bacteria</taxon>
        <taxon>Bacillati</taxon>
        <taxon>Actinomycetota</taxon>
        <taxon>Actinomycetes</taxon>
        <taxon>Streptosporangiales</taxon>
        <taxon>Streptosporangiaceae</taxon>
        <taxon>Sphaerisporangium</taxon>
    </lineage>
</organism>
<feature type="transmembrane region" description="Helical" evidence="2">
    <location>
        <begin position="111"/>
        <end position="131"/>
    </location>
</feature>
<dbReference type="EMBL" id="BOOU01000024">
    <property type="protein sequence ID" value="GII76633.1"/>
    <property type="molecule type" value="Genomic_DNA"/>
</dbReference>
<dbReference type="AlphaFoldDB" id="A0A919V0F3"/>
<feature type="transmembrane region" description="Helical" evidence="2">
    <location>
        <begin position="152"/>
        <end position="173"/>
    </location>
</feature>
<protein>
    <submittedName>
        <fullName evidence="3">Uncharacterized protein</fullName>
    </submittedName>
</protein>
<dbReference type="Proteomes" id="UP000655287">
    <property type="component" value="Unassembled WGS sequence"/>
</dbReference>
<dbReference type="RefSeq" id="WP_203983257.1">
    <property type="nucleotide sequence ID" value="NZ_BOOU01000024.1"/>
</dbReference>
<proteinExistence type="predicted"/>